<dbReference type="PANTHER" id="PTHR23025">
    <property type="entry name" value="TRIACYLGLYCEROL LIPASE"/>
    <property type="match status" value="1"/>
</dbReference>
<accession>A0A7S2W9J5</accession>
<evidence type="ECO:0000259" key="3">
    <source>
        <dbReference type="Pfam" id="PF07859"/>
    </source>
</evidence>
<proteinExistence type="predicted"/>
<gene>
    <name evidence="4" type="ORF">QSP1433_LOCUS5001</name>
</gene>
<dbReference type="Gene3D" id="3.40.50.1820">
    <property type="entry name" value="alpha/beta hydrolase"/>
    <property type="match status" value="1"/>
</dbReference>
<feature type="region of interest" description="Disordered" evidence="2">
    <location>
        <begin position="1"/>
        <end position="24"/>
    </location>
</feature>
<name>A0A7S2W9J5_9STRA</name>
<dbReference type="PANTHER" id="PTHR23025:SF3">
    <property type="entry name" value="HORMONE-SENSITIVE LIPASE"/>
    <property type="match status" value="1"/>
</dbReference>
<protein>
    <recommendedName>
        <fullName evidence="3">Alpha/beta hydrolase fold-3 domain-containing protein</fullName>
    </recommendedName>
</protein>
<dbReference type="GO" id="GO:0004806">
    <property type="term" value="F:triacylglycerol lipase activity"/>
    <property type="evidence" value="ECO:0007669"/>
    <property type="project" value="TreeGrafter"/>
</dbReference>
<dbReference type="InterPro" id="IPR029058">
    <property type="entry name" value="AB_hydrolase_fold"/>
</dbReference>
<dbReference type="InterPro" id="IPR033140">
    <property type="entry name" value="Lipase_GDXG_put_SER_AS"/>
</dbReference>
<evidence type="ECO:0000256" key="1">
    <source>
        <dbReference type="PROSITE-ProRule" id="PRU10038"/>
    </source>
</evidence>
<organism evidence="4">
    <name type="scientific">Mucochytrium quahogii</name>
    <dbReference type="NCBI Taxonomy" id="96639"/>
    <lineage>
        <taxon>Eukaryota</taxon>
        <taxon>Sar</taxon>
        <taxon>Stramenopiles</taxon>
        <taxon>Bigyra</taxon>
        <taxon>Labyrinthulomycetes</taxon>
        <taxon>Thraustochytrida</taxon>
        <taxon>Thraustochytriidae</taxon>
        <taxon>Mucochytrium</taxon>
    </lineage>
</organism>
<dbReference type="AlphaFoldDB" id="A0A7S2W9J5"/>
<evidence type="ECO:0000256" key="2">
    <source>
        <dbReference type="SAM" id="MobiDB-lite"/>
    </source>
</evidence>
<dbReference type="InterPro" id="IPR013094">
    <property type="entry name" value="AB_hydrolase_3"/>
</dbReference>
<evidence type="ECO:0000313" key="4">
    <source>
        <dbReference type="EMBL" id="CAD9675264.1"/>
    </source>
</evidence>
<sequence>MEQETYNAGGEPPESAGDDRPCVSKAGFCPSGGDRAGKEQVECQNVDKLGEVSAGSNGAGVNGAQETREEIGMCDNGAAQEDDGVVVQVPSFEEVAAGGTPCQDGLYIQDDCSCADSVRGDLKYLSGLAGEQSTSLMDTSNFIPASYSEARRGKLLNAIELMMVALRKLQNELDEVSKWLPSNVGFVDHIAICLDYTASVLQRDCTKVASRSRIGLDLYKSRPVSGSVDESLSVFYFKKKTTSWRTRSDLLVAASKVNALQQALEMVRRGQTCPSDDWAVRVAVGECELYDSRFVTTIENVYDIEKAQKNIDSFISTLMVANASVFNMFEKKGCISRATTVVSSGVYYGCCRRKRGKLRGEVAFTGTTEEIQAKLPFASFMWNLPAQQRIIGAFYSTGLPSIRHSVLFKLGASQIQARFISSEKVGLLPSEFNNKKGKSGLPQRAIILHFHGGGFISLDSFCTENYTRLWSKYTKCPIISVDYGLSPEHVFPVPVEQAFEAYKWCVEVAAPEYKSEKIILAGDSAGGNLCAAIAILCIEKGFRKPDGLLLAYPALDIRRQFTPSMMWSINDKMIPYMFLQCCLAAYLGTTDVDEMLAISENHLASPFCATDEVVARFPRTECICATRDPLFDTTMRFCRRMQQLCPDKVHVHVAPEMIHGFLSLNWPLVGVPEVLPCIRYCSDVLCKMISS</sequence>
<dbReference type="PROSITE" id="PS01174">
    <property type="entry name" value="LIPASE_GDXG_SER"/>
    <property type="match status" value="1"/>
</dbReference>
<dbReference type="GO" id="GO:0004771">
    <property type="term" value="F:sterol ester esterase activity"/>
    <property type="evidence" value="ECO:0007669"/>
    <property type="project" value="TreeGrafter"/>
</dbReference>
<dbReference type="SUPFAM" id="SSF53474">
    <property type="entry name" value="alpha/beta-Hydrolases"/>
    <property type="match status" value="1"/>
</dbReference>
<reference evidence="4" key="1">
    <citation type="submission" date="2021-01" db="EMBL/GenBank/DDBJ databases">
        <authorList>
            <person name="Corre E."/>
            <person name="Pelletier E."/>
            <person name="Niang G."/>
            <person name="Scheremetjew M."/>
            <person name="Finn R."/>
            <person name="Kale V."/>
            <person name="Holt S."/>
            <person name="Cochrane G."/>
            <person name="Meng A."/>
            <person name="Brown T."/>
            <person name="Cohen L."/>
        </authorList>
    </citation>
    <scope>NUCLEOTIDE SEQUENCE</scope>
    <source>
        <strain evidence="4">NY070348D</strain>
    </source>
</reference>
<dbReference type="EMBL" id="HBHK01008083">
    <property type="protein sequence ID" value="CAD9675264.1"/>
    <property type="molecule type" value="Transcribed_RNA"/>
</dbReference>
<feature type="domain" description="Alpha/beta hydrolase fold-3" evidence="3">
    <location>
        <begin position="447"/>
        <end position="662"/>
    </location>
</feature>
<dbReference type="GO" id="GO:0005829">
    <property type="term" value="C:cytosol"/>
    <property type="evidence" value="ECO:0007669"/>
    <property type="project" value="TreeGrafter"/>
</dbReference>
<dbReference type="GO" id="GO:0019433">
    <property type="term" value="P:triglyceride catabolic process"/>
    <property type="evidence" value="ECO:0007669"/>
    <property type="project" value="TreeGrafter"/>
</dbReference>
<feature type="active site" evidence="1">
    <location>
        <position position="524"/>
    </location>
</feature>
<dbReference type="Pfam" id="PF07859">
    <property type="entry name" value="Abhydrolase_3"/>
    <property type="match status" value="1"/>
</dbReference>